<dbReference type="GO" id="GO:0004525">
    <property type="term" value="F:ribonuclease III activity"/>
    <property type="evidence" value="ECO:0007669"/>
    <property type="project" value="UniProtKB-EC"/>
</dbReference>
<accession>A0A098EFA8</accession>
<protein>
    <submittedName>
        <fullName evidence="2">Ribonuclease D</fullName>
        <ecNumber evidence="3">3.1.13.5</ecNumber>
        <ecNumber evidence="2">3.1.26.3</ecNumber>
    </submittedName>
</protein>
<dbReference type="CDD" id="cd06142">
    <property type="entry name" value="RNaseD_exo"/>
    <property type="match status" value="1"/>
</dbReference>
<gene>
    <name evidence="2" type="primary">rnd</name>
    <name evidence="3" type="synonym">rnd_2</name>
    <name evidence="3" type="ORF">ANAPC1_00873</name>
    <name evidence="2" type="ORF">ANAPHAGO_00144</name>
</gene>
<evidence type="ECO:0000259" key="1">
    <source>
        <dbReference type="SMART" id="SM00474"/>
    </source>
</evidence>
<reference evidence="2 4" key="1">
    <citation type="submission" date="2014-09" db="EMBL/GenBank/DDBJ databases">
        <authorList>
            <person name="Loux Valentin"/>
            <person name="Dugat Thibaut"/>
        </authorList>
    </citation>
    <scope>NUCLEOTIDE SEQUENCE [LARGE SCALE GENOMIC DNA]</scope>
    <source>
        <strain evidence="2 4">BOV-10_179</strain>
    </source>
</reference>
<dbReference type="SMART" id="SM00474">
    <property type="entry name" value="35EXOc"/>
    <property type="match status" value="1"/>
</dbReference>
<dbReference type="GO" id="GO:0008408">
    <property type="term" value="F:3'-5' exonuclease activity"/>
    <property type="evidence" value="ECO:0007669"/>
    <property type="project" value="InterPro"/>
</dbReference>
<evidence type="ECO:0000313" key="4">
    <source>
        <dbReference type="Proteomes" id="UP000055047"/>
    </source>
</evidence>
<organism evidence="2 4">
    <name type="scientific">Anaplasma phagocytophilum</name>
    <name type="common">Ehrlichia phagocytophila</name>
    <dbReference type="NCBI Taxonomy" id="948"/>
    <lineage>
        <taxon>Bacteria</taxon>
        <taxon>Pseudomonadati</taxon>
        <taxon>Pseudomonadota</taxon>
        <taxon>Alphaproteobacteria</taxon>
        <taxon>Rickettsiales</taxon>
        <taxon>Anaplasmataceae</taxon>
        <taxon>Anaplasma</taxon>
        <taxon>phagocytophilum group</taxon>
    </lineage>
</organism>
<dbReference type="Gene3D" id="3.30.420.10">
    <property type="entry name" value="Ribonuclease H-like superfamily/Ribonuclease H"/>
    <property type="match status" value="1"/>
</dbReference>
<dbReference type="SUPFAM" id="SSF47819">
    <property type="entry name" value="HRDC-like"/>
    <property type="match status" value="1"/>
</dbReference>
<name>A0A098EFA8_ANAPH</name>
<dbReference type="GO" id="GO:0000166">
    <property type="term" value="F:nucleotide binding"/>
    <property type="evidence" value="ECO:0007669"/>
    <property type="project" value="InterPro"/>
</dbReference>
<dbReference type="SUPFAM" id="SSF53098">
    <property type="entry name" value="Ribonuclease H-like"/>
    <property type="match status" value="1"/>
</dbReference>
<dbReference type="InterPro" id="IPR002562">
    <property type="entry name" value="3'-5'_exonuclease_dom"/>
</dbReference>
<dbReference type="InterPro" id="IPR012337">
    <property type="entry name" value="RNaseH-like_sf"/>
</dbReference>
<dbReference type="PANTHER" id="PTHR47649">
    <property type="entry name" value="RIBONUCLEASE D"/>
    <property type="match status" value="1"/>
</dbReference>
<evidence type="ECO:0000313" key="3">
    <source>
        <dbReference type="EMBL" id="SBO14514.1"/>
    </source>
</evidence>
<reference evidence="5" key="2">
    <citation type="submission" date="2016-03" db="EMBL/GenBank/DDBJ databases">
        <authorList>
            <person name="Loux Valentin"/>
        </authorList>
    </citation>
    <scope>NUCLEOTIDE SEQUENCE [LARGE SCALE GENOMIC DNA]</scope>
    <source>
        <strain evidence="5">C1</strain>
    </source>
</reference>
<proteinExistence type="predicted"/>
<dbReference type="InterPro" id="IPR010997">
    <property type="entry name" value="HRDC-like_sf"/>
</dbReference>
<dbReference type="InterPro" id="IPR036397">
    <property type="entry name" value="RNaseH_sf"/>
</dbReference>
<dbReference type="PANTHER" id="PTHR47649:SF1">
    <property type="entry name" value="RIBONUCLEASE D"/>
    <property type="match status" value="1"/>
</dbReference>
<dbReference type="AlphaFoldDB" id="A0A098EFA8"/>
<dbReference type="GO" id="GO:0033890">
    <property type="term" value="F:ribonuclease D activity"/>
    <property type="evidence" value="ECO:0007669"/>
    <property type="project" value="UniProtKB-EC"/>
</dbReference>
<dbReference type="Proteomes" id="UP000055047">
    <property type="component" value="Unassembled WGS sequence"/>
</dbReference>
<dbReference type="EMBL" id="FLLR01000037">
    <property type="protein sequence ID" value="SBO14514.1"/>
    <property type="molecule type" value="Genomic_DNA"/>
</dbReference>
<keyword evidence="2" id="KW-0378">Hydrolase</keyword>
<dbReference type="GO" id="GO:0003676">
    <property type="term" value="F:nucleic acid binding"/>
    <property type="evidence" value="ECO:0007669"/>
    <property type="project" value="InterPro"/>
</dbReference>
<dbReference type="EMBL" id="CCXQ01000020">
    <property type="protein sequence ID" value="CEG20485.1"/>
    <property type="molecule type" value="Genomic_DNA"/>
</dbReference>
<evidence type="ECO:0000313" key="5">
    <source>
        <dbReference type="Proteomes" id="UP000078419"/>
    </source>
</evidence>
<reference evidence="3" key="3">
    <citation type="submission" date="2016-03" db="EMBL/GenBank/DDBJ databases">
        <authorList>
            <person name="Loux V."/>
        </authorList>
    </citation>
    <scope>NUCLEOTIDE SEQUENCE</scope>
    <source>
        <strain evidence="3">C1</strain>
    </source>
</reference>
<evidence type="ECO:0000313" key="2">
    <source>
        <dbReference type="EMBL" id="CEG20485.1"/>
    </source>
</evidence>
<dbReference type="GO" id="GO:0006139">
    <property type="term" value="P:nucleobase-containing compound metabolic process"/>
    <property type="evidence" value="ECO:0007669"/>
    <property type="project" value="InterPro"/>
</dbReference>
<sequence>MFICSTNDLSRFCTELLRDNPESVAIDTEFLRSFNDYYPKLCLLQIAYENKQCVIDALAEGIDLTPLQEIFDNTQIFKVFHDCRQDLDALSLLFESLPRPIFDTQIAAMLCEYHENSVGYSKLVEQFLGVKLNKMPFKRVDWSKRPLTESKVRYALDDVIYLYKLYGILRDILTSKGRLSWYMEEMDCIVDSVSDNYTTILESMECYADLTEQEANIARSVVEWRERVARLLNINRNIIMNARDVLNITKDFIADGSDSTLRKYVRELYLQDLPFSLTEIVENNKHIKQDVYNKASQERDTLSLLSILLHSVCIAGGVSQKLVASKRDLVRAISRLPSNIMRGWRYEFFGHKVKAFIEGQAKLVFSVDTNGGDVRLLVDSH</sequence>
<dbReference type="Proteomes" id="UP000078419">
    <property type="component" value="Unassembled WGS sequence"/>
</dbReference>
<dbReference type="EC" id="3.1.13.5" evidence="3"/>
<dbReference type="Pfam" id="PF01612">
    <property type="entry name" value="DNA_pol_A_exo1"/>
    <property type="match status" value="1"/>
</dbReference>
<feature type="domain" description="3'-5' exonuclease" evidence="1">
    <location>
        <begin position="1"/>
        <end position="174"/>
    </location>
</feature>
<dbReference type="InterPro" id="IPR051086">
    <property type="entry name" value="RNase_D-like"/>
</dbReference>
<dbReference type="RefSeq" id="WP_060757593.1">
    <property type="nucleotide sequence ID" value="NZ_CCXQ01000020.1"/>
</dbReference>
<dbReference type="EC" id="3.1.26.3" evidence="2"/>